<accession>I4VS26</accession>
<dbReference type="OrthoDB" id="9804145at2"/>
<dbReference type="AlphaFoldDB" id="I4VS26"/>
<proteinExistence type="predicted"/>
<evidence type="ECO:0000313" key="2">
    <source>
        <dbReference type="Proteomes" id="UP000004210"/>
    </source>
</evidence>
<dbReference type="RefSeq" id="WP_007081112.1">
    <property type="nucleotide sequence ID" value="NZ_AJXU01000029.1"/>
</dbReference>
<reference evidence="1 2" key="1">
    <citation type="journal article" date="2012" name="J. Bacteriol.">
        <title>Genome sequences for six rhodanobacter strains, isolated from soils and the terrestrial subsurface, with variable denitrification capabilities.</title>
        <authorList>
            <person name="Kostka J.E."/>
            <person name="Green S.J."/>
            <person name="Rishishwar L."/>
            <person name="Prakash O."/>
            <person name="Katz L.S."/>
            <person name="Marino-Ramirez L."/>
            <person name="Jordan I.K."/>
            <person name="Munk C."/>
            <person name="Ivanova N."/>
            <person name="Mikhailova N."/>
            <person name="Watson D.B."/>
            <person name="Brown S.D."/>
            <person name="Palumbo A.V."/>
            <person name="Brooks S.C."/>
        </authorList>
    </citation>
    <scope>NUCLEOTIDE SEQUENCE [LARGE SCALE GENOMIC DNA]</scope>
    <source>
        <strain evidence="2">Jip2T</strain>
    </source>
</reference>
<keyword evidence="2" id="KW-1185">Reference proteome</keyword>
<dbReference type="eggNOG" id="COG1061">
    <property type="taxonomic scope" value="Bacteria"/>
</dbReference>
<dbReference type="Proteomes" id="UP000004210">
    <property type="component" value="Unassembled WGS sequence"/>
</dbReference>
<evidence type="ECO:0000313" key="1">
    <source>
        <dbReference type="EMBL" id="EIL90017.1"/>
    </source>
</evidence>
<protein>
    <submittedName>
        <fullName evidence="1">Type III restriction protein res subunit</fullName>
    </submittedName>
</protein>
<comment type="caution">
    <text evidence="1">The sequence shown here is derived from an EMBL/GenBank/DDBJ whole genome shotgun (WGS) entry which is preliminary data.</text>
</comment>
<name>I4VS26_9GAMM</name>
<organism evidence="1 2">
    <name type="scientific">Rhodanobacter fulvus Jip2</name>
    <dbReference type="NCBI Taxonomy" id="1163408"/>
    <lineage>
        <taxon>Bacteria</taxon>
        <taxon>Pseudomonadati</taxon>
        <taxon>Pseudomonadota</taxon>
        <taxon>Gammaproteobacteria</taxon>
        <taxon>Lysobacterales</taxon>
        <taxon>Rhodanobacteraceae</taxon>
        <taxon>Rhodanobacter</taxon>
    </lineage>
</organism>
<sequence length="97" mass="10745">MKHWVRNLERQPDASFWLPTSTDRFYPDFVAELTDGRLFALEYKGGDRYSNDDSKEKRDIGAVWAAASEGRCVFVMATDAATAGISVAAQLRKAIGG</sequence>
<gene>
    <name evidence="1" type="ORF">UU9_07371</name>
</gene>
<dbReference type="STRING" id="1163408.UU9_07371"/>
<dbReference type="EMBL" id="AJXU01000029">
    <property type="protein sequence ID" value="EIL90017.1"/>
    <property type="molecule type" value="Genomic_DNA"/>
</dbReference>
<dbReference type="PATRIC" id="fig|1163408.3.peg.1505"/>